<gene>
    <name evidence="1" type="ORF">GPUH_LOCUS8265</name>
</gene>
<dbReference type="GO" id="GO:0006614">
    <property type="term" value="P:SRP-dependent cotranslational protein targeting to membrane"/>
    <property type="evidence" value="ECO:0007669"/>
    <property type="project" value="TreeGrafter"/>
</dbReference>
<sequence>MVLGGSFEFWKQYNKEIVERESDDIELPPLIKQFKNLSENKKERPLCLPYSLKARFFIHAHLSRFPLTSPNLRNDSSYVISKCVMLINEMLSISQHLCFYGNPSRCPSLDTIENLAKLLPMIVQAQWPKNSPLLQLPHITEQNLHHFRRVRLFFFVRVVLDMQ</sequence>
<dbReference type="GO" id="GO:0006620">
    <property type="term" value="P:post-translational protein targeting to endoplasmic reticulum membrane"/>
    <property type="evidence" value="ECO:0007669"/>
    <property type="project" value="TreeGrafter"/>
</dbReference>
<dbReference type="PANTHER" id="PTHR24075:SF0">
    <property type="entry name" value="TRANSLOCATION PROTEIN SEC63 HOMOLOG"/>
    <property type="match status" value="1"/>
</dbReference>
<dbReference type="Gene3D" id="1.10.3380.10">
    <property type="entry name" value="Sec63 N-terminal domain-like domain"/>
    <property type="match status" value="1"/>
</dbReference>
<dbReference type="Proteomes" id="UP000271098">
    <property type="component" value="Unassembled WGS sequence"/>
</dbReference>
<dbReference type="GO" id="GO:0031207">
    <property type="term" value="C:Sec62/Sec63 complex"/>
    <property type="evidence" value="ECO:0007669"/>
    <property type="project" value="TreeGrafter"/>
</dbReference>
<dbReference type="EMBL" id="UYRT01023627">
    <property type="protein sequence ID" value="VDK61555.1"/>
    <property type="molecule type" value="Genomic_DNA"/>
</dbReference>
<reference evidence="1 2" key="2">
    <citation type="submission" date="2018-11" db="EMBL/GenBank/DDBJ databases">
        <authorList>
            <consortium name="Pathogen Informatics"/>
        </authorList>
    </citation>
    <scope>NUCLEOTIDE SEQUENCE [LARGE SCALE GENOMIC DNA]</scope>
</reference>
<evidence type="ECO:0000313" key="2">
    <source>
        <dbReference type="Proteomes" id="UP000271098"/>
    </source>
</evidence>
<protein>
    <submittedName>
        <fullName evidence="3">SEC63 domain-containing protein</fullName>
    </submittedName>
</protein>
<evidence type="ECO:0000313" key="3">
    <source>
        <dbReference type="WBParaSite" id="GPUH_0000827401-mRNA-1"/>
    </source>
</evidence>
<dbReference type="GO" id="GO:0008320">
    <property type="term" value="F:protein transmembrane transporter activity"/>
    <property type="evidence" value="ECO:0007669"/>
    <property type="project" value="TreeGrafter"/>
</dbReference>
<reference evidence="3" key="1">
    <citation type="submission" date="2016-06" db="UniProtKB">
        <authorList>
            <consortium name="WormBaseParasite"/>
        </authorList>
    </citation>
    <scope>IDENTIFICATION</scope>
</reference>
<dbReference type="AlphaFoldDB" id="A0A183DHS4"/>
<dbReference type="SUPFAM" id="SSF158702">
    <property type="entry name" value="Sec63 N-terminal domain-like"/>
    <property type="match status" value="1"/>
</dbReference>
<proteinExistence type="predicted"/>
<dbReference type="WBParaSite" id="GPUH_0000827401-mRNA-1">
    <property type="protein sequence ID" value="GPUH_0000827401-mRNA-1"/>
    <property type="gene ID" value="GPUH_0000827401"/>
</dbReference>
<accession>A0A183DHS4</accession>
<organism evidence="3">
    <name type="scientific">Gongylonema pulchrum</name>
    <dbReference type="NCBI Taxonomy" id="637853"/>
    <lineage>
        <taxon>Eukaryota</taxon>
        <taxon>Metazoa</taxon>
        <taxon>Ecdysozoa</taxon>
        <taxon>Nematoda</taxon>
        <taxon>Chromadorea</taxon>
        <taxon>Rhabditida</taxon>
        <taxon>Spirurina</taxon>
        <taxon>Spiruromorpha</taxon>
        <taxon>Spiruroidea</taxon>
        <taxon>Gongylonematidae</taxon>
        <taxon>Gongylonema</taxon>
    </lineage>
</organism>
<name>A0A183DHS4_9BILA</name>
<evidence type="ECO:0000313" key="1">
    <source>
        <dbReference type="EMBL" id="VDK61555.1"/>
    </source>
</evidence>
<keyword evidence="2" id="KW-1185">Reference proteome</keyword>
<dbReference type="GO" id="GO:0003723">
    <property type="term" value="F:RNA binding"/>
    <property type="evidence" value="ECO:0007669"/>
    <property type="project" value="TreeGrafter"/>
</dbReference>
<dbReference type="PANTHER" id="PTHR24075">
    <property type="entry name" value="SEC63 DOMAIN-CONTAINING"/>
    <property type="match status" value="1"/>
</dbReference>
<dbReference type="OrthoDB" id="1734229at2759"/>